<dbReference type="InterPro" id="IPR050060">
    <property type="entry name" value="Phosphoglucosamine_mutase"/>
</dbReference>
<organism evidence="5 6">
    <name type="scientific">Marinomonas pollencensis</name>
    <dbReference type="NCBI Taxonomy" id="491954"/>
    <lineage>
        <taxon>Bacteria</taxon>
        <taxon>Pseudomonadati</taxon>
        <taxon>Pseudomonadota</taxon>
        <taxon>Gammaproteobacteria</taxon>
        <taxon>Oceanospirillales</taxon>
        <taxon>Oceanospirillaceae</taxon>
        <taxon>Marinomonas</taxon>
    </lineage>
</organism>
<evidence type="ECO:0000313" key="6">
    <source>
        <dbReference type="Proteomes" id="UP000256542"/>
    </source>
</evidence>
<gene>
    <name evidence="5" type="ORF">DFP81_12311</name>
</gene>
<dbReference type="GO" id="GO:0000287">
    <property type="term" value="F:magnesium ion binding"/>
    <property type="evidence" value="ECO:0007669"/>
    <property type="project" value="InterPro"/>
</dbReference>
<comment type="caution">
    <text evidence="5">The sequence shown here is derived from an EMBL/GenBank/DDBJ whole genome shotgun (WGS) entry which is preliminary data.</text>
</comment>
<dbReference type="GO" id="GO:0004615">
    <property type="term" value="F:phosphomannomutase activity"/>
    <property type="evidence" value="ECO:0007669"/>
    <property type="project" value="TreeGrafter"/>
</dbReference>
<dbReference type="GO" id="GO:0009252">
    <property type="term" value="P:peptidoglycan biosynthetic process"/>
    <property type="evidence" value="ECO:0007669"/>
    <property type="project" value="TreeGrafter"/>
</dbReference>
<dbReference type="Proteomes" id="UP000256542">
    <property type="component" value="Unassembled WGS sequence"/>
</dbReference>
<comment type="similarity">
    <text evidence="2">Belongs to the phosphohexose mutase family.</text>
</comment>
<accession>A0A3E0D727</accession>
<evidence type="ECO:0000256" key="3">
    <source>
        <dbReference type="ARBA" id="ARBA00022553"/>
    </source>
</evidence>
<evidence type="ECO:0000313" key="5">
    <source>
        <dbReference type="EMBL" id="REG78357.1"/>
    </source>
</evidence>
<dbReference type="InterPro" id="IPR005844">
    <property type="entry name" value="A-D-PHexomutase_a/b/a-I"/>
</dbReference>
<dbReference type="InterPro" id="IPR016055">
    <property type="entry name" value="A-D-PHexomutase_a/b/a-I/II/III"/>
</dbReference>
<dbReference type="Gene3D" id="3.40.120.10">
    <property type="entry name" value="Alpha-D-Glucose-1,6-Bisphosphate, subunit A, domain 3"/>
    <property type="match status" value="2"/>
</dbReference>
<dbReference type="GO" id="GO:0006048">
    <property type="term" value="P:UDP-N-acetylglucosamine biosynthetic process"/>
    <property type="evidence" value="ECO:0007669"/>
    <property type="project" value="TreeGrafter"/>
</dbReference>
<dbReference type="PANTHER" id="PTHR42946:SF1">
    <property type="entry name" value="PHOSPHOGLUCOMUTASE (ALPHA-D-GLUCOSE-1,6-BISPHOSPHATE-DEPENDENT)"/>
    <property type="match status" value="1"/>
</dbReference>
<protein>
    <submittedName>
        <fullName evidence="5">Phosphoglucomutase/phosphomannomutase-like protein</fullName>
    </submittedName>
</protein>
<evidence type="ECO:0000256" key="2">
    <source>
        <dbReference type="ARBA" id="ARBA00010231"/>
    </source>
</evidence>
<reference evidence="5 6" key="1">
    <citation type="submission" date="2018-08" db="EMBL/GenBank/DDBJ databases">
        <title>Genomic Encyclopedia of Type Strains, Phase III (KMG-III): the genomes of soil and plant-associated and newly described type strains.</title>
        <authorList>
            <person name="Whitman W."/>
        </authorList>
    </citation>
    <scope>NUCLEOTIDE SEQUENCE [LARGE SCALE GENOMIC DNA]</scope>
    <source>
        <strain evidence="5 6">CECT 7375</strain>
    </source>
</reference>
<dbReference type="GO" id="GO:0008966">
    <property type="term" value="F:phosphoglucosamine mutase activity"/>
    <property type="evidence" value="ECO:0007669"/>
    <property type="project" value="TreeGrafter"/>
</dbReference>
<dbReference type="AlphaFoldDB" id="A0A3E0D727"/>
<dbReference type="RefSeq" id="WP_181903137.1">
    <property type="nucleotide sequence ID" value="NZ_QUNG01000023.1"/>
</dbReference>
<sequence>MKKIFVNQLSQEQNVAFGTSDVRGLVTDLTPELCFAFVSSFLQRVCPGSQQVAVGIDLRPSSPDIAKACLAAIDAHGAETIYCGALPTPALAFYGMQNAIPAVMVTGSHIPFDRNGIKFYRPDGEISKADEAAIMEGDVSLPTALAEQVEQAILPAVNNIATELFKTRYTNLFPDDMLQGKRIGVYEHSSVARDAIKELLDHFGAEVISLERTETL</sequence>
<dbReference type="SUPFAM" id="SSF53738">
    <property type="entry name" value="Phosphoglucomutase, first 3 domains"/>
    <property type="match status" value="1"/>
</dbReference>
<dbReference type="PROSITE" id="PS00710">
    <property type="entry name" value="PGM_PMM"/>
    <property type="match status" value="1"/>
</dbReference>
<dbReference type="PANTHER" id="PTHR42946">
    <property type="entry name" value="PHOSPHOHEXOSE MUTASE"/>
    <property type="match status" value="1"/>
</dbReference>
<dbReference type="GO" id="GO:0005829">
    <property type="term" value="C:cytosol"/>
    <property type="evidence" value="ECO:0007669"/>
    <property type="project" value="TreeGrafter"/>
</dbReference>
<dbReference type="Pfam" id="PF02878">
    <property type="entry name" value="PGM_PMM_I"/>
    <property type="match status" value="1"/>
</dbReference>
<feature type="domain" description="Alpha-D-phosphohexomutase alpha/beta/alpha" evidence="4">
    <location>
        <begin position="16"/>
        <end position="136"/>
    </location>
</feature>
<proteinExistence type="inferred from homology"/>
<keyword evidence="3" id="KW-0597">Phosphoprotein</keyword>
<dbReference type="GO" id="GO:0005975">
    <property type="term" value="P:carbohydrate metabolic process"/>
    <property type="evidence" value="ECO:0007669"/>
    <property type="project" value="InterPro"/>
</dbReference>
<dbReference type="InterPro" id="IPR016066">
    <property type="entry name" value="A-D-PHexomutase_CS"/>
</dbReference>
<keyword evidence="6" id="KW-1185">Reference proteome</keyword>
<dbReference type="EMBL" id="QUNG01000023">
    <property type="protein sequence ID" value="REG78357.1"/>
    <property type="molecule type" value="Genomic_DNA"/>
</dbReference>
<name>A0A3E0D727_9GAMM</name>
<evidence type="ECO:0000259" key="4">
    <source>
        <dbReference type="Pfam" id="PF02878"/>
    </source>
</evidence>
<evidence type="ECO:0000256" key="1">
    <source>
        <dbReference type="ARBA" id="ARBA00001946"/>
    </source>
</evidence>
<comment type="cofactor">
    <cofactor evidence="1">
        <name>Mg(2+)</name>
        <dbReference type="ChEBI" id="CHEBI:18420"/>
    </cofactor>
</comment>